<comment type="caution">
    <text evidence="3">The sequence shown here is derived from an EMBL/GenBank/DDBJ whole genome shotgun (WGS) entry which is preliminary data.</text>
</comment>
<evidence type="ECO:0000313" key="4">
    <source>
        <dbReference type="Proteomes" id="UP000095192"/>
    </source>
</evidence>
<evidence type="ECO:0000313" key="3">
    <source>
        <dbReference type="EMBL" id="OEH76289.1"/>
    </source>
</evidence>
<dbReference type="AlphaFoldDB" id="A0A1D3CYM5"/>
<gene>
    <name evidence="3" type="ORF">cyc_08590</name>
</gene>
<dbReference type="InterPro" id="IPR036873">
    <property type="entry name" value="Rhodanese-like_dom_sf"/>
</dbReference>
<dbReference type="Gene3D" id="3.40.250.10">
    <property type="entry name" value="Rhodanese-like domain"/>
    <property type="match status" value="1"/>
</dbReference>
<feature type="domain" description="Rhodanese" evidence="2">
    <location>
        <begin position="96"/>
        <end position="129"/>
    </location>
</feature>
<feature type="compositionally biased region" description="Low complexity" evidence="1">
    <location>
        <begin position="361"/>
        <end position="374"/>
    </location>
</feature>
<protein>
    <recommendedName>
        <fullName evidence="2">Rhodanese domain-containing protein</fullName>
    </recommendedName>
</protein>
<evidence type="ECO:0000259" key="2">
    <source>
        <dbReference type="PROSITE" id="PS50206"/>
    </source>
</evidence>
<evidence type="ECO:0000256" key="1">
    <source>
        <dbReference type="SAM" id="MobiDB-lite"/>
    </source>
</evidence>
<organism evidence="3 4">
    <name type="scientific">Cyclospora cayetanensis</name>
    <dbReference type="NCBI Taxonomy" id="88456"/>
    <lineage>
        <taxon>Eukaryota</taxon>
        <taxon>Sar</taxon>
        <taxon>Alveolata</taxon>
        <taxon>Apicomplexa</taxon>
        <taxon>Conoidasida</taxon>
        <taxon>Coccidia</taxon>
        <taxon>Eucoccidiorida</taxon>
        <taxon>Eimeriorina</taxon>
        <taxon>Eimeriidae</taxon>
        <taxon>Cyclospora</taxon>
    </lineage>
</organism>
<dbReference type="EMBL" id="JROU02001493">
    <property type="protein sequence ID" value="OEH76289.1"/>
    <property type="molecule type" value="Genomic_DNA"/>
</dbReference>
<dbReference type="Pfam" id="PF00581">
    <property type="entry name" value="Rhodanese"/>
    <property type="match status" value="1"/>
</dbReference>
<dbReference type="InterPro" id="IPR001763">
    <property type="entry name" value="Rhodanese-like_dom"/>
</dbReference>
<dbReference type="InParanoid" id="A0A1D3CYM5"/>
<proteinExistence type="predicted"/>
<dbReference type="SUPFAM" id="SSF52821">
    <property type="entry name" value="Rhodanese/Cell cycle control phosphatase"/>
    <property type="match status" value="1"/>
</dbReference>
<accession>A0A1D3CYM5</accession>
<dbReference type="Proteomes" id="UP000095192">
    <property type="component" value="Unassembled WGS sequence"/>
</dbReference>
<dbReference type="PROSITE" id="PS50206">
    <property type="entry name" value="RHODANESE_3"/>
    <property type="match status" value="1"/>
</dbReference>
<dbReference type="VEuPathDB" id="ToxoDB:cyc_08590"/>
<feature type="region of interest" description="Disordered" evidence="1">
    <location>
        <begin position="344"/>
        <end position="374"/>
    </location>
</feature>
<name>A0A1D3CYM5_9EIME</name>
<keyword evidence="4" id="KW-1185">Reference proteome</keyword>
<reference evidence="3 4" key="1">
    <citation type="journal article" date="2016" name="BMC Genomics">
        <title>Comparative genomics reveals Cyclospora cayetanensis possesses coccidia-like metabolism and invasion components but unique surface antigens.</title>
        <authorList>
            <person name="Liu S."/>
            <person name="Wang L."/>
            <person name="Zheng H."/>
            <person name="Xu Z."/>
            <person name="Roellig D.M."/>
            <person name="Li N."/>
            <person name="Frace M.A."/>
            <person name="Tang K."/>
            <person name="Arrowood M.J."/>
            <person name="Moss D.M."/>
            <person name="Zhang L."/>
            <person name="Feng Y."/>
            <person name="Xiao L."/>
        </authorList>
    </citation>
    <scope>NUCLEOTIDE SEQUENCE [LARGE SCALE GENOMIC DNA]</scope>
    <source>
        <strain evidence="3 4">CHN_HEN01</strain>
    </source>
</reference>
<sequence>MDAIKPIDFSALLLEARKARREQRQQQQQGVAAGDAHQASARIDAASVDAAHLAPQWIRCSQAAAFNLLQTQKPLQQPLLQLLLQQGSGQVRQPQQQELLLLLDLRSASDYEASHIAQAVHVQQLQKLLPSQLPQEPQMDMRKPQQQPRLRVVAYAQDEEATNRFLSGEEARCSSTGLQRFLSALQRHCLIEQRRLAGGFSGFAADYPFMCSAASPTAAVALLRYAIEPREAAWQVLQRLGLIDCDNNFNSTCSSSSNACKTSAGSVLIVADEDACSRTHVLRSWKEAVLLPQHMQQLLQYKSDRLVLCPRRDPRRMTRLSAAEDEDEELLQQAAAETLWAYTAPQRSGEHATARGRPGCSDARTAAAATGGSR</sequence>